<evidence type="ECO:0000313" key="2">
    <source>
        <dbReference type="EMBL" id="PPR00342.1"/>
    </source>
</evidence>
<gene>
    <name evidence="2" type="ORF">CVT24_004363</name>
</gene>
<evidence type="ECO:0000313" key="3">
    <source>
        <dbReference type="Proteomes" id="UP000284842"/>
    </source>
</evidence>
<comment type="caution">
    <text evidence="2">The sequence shown here is derived from an EMBL/GenBank/DDBJ whole genome shotgun (WGS) entry which is preliminary data.</text>
</comment>
<evidence type="ECO:0008006" key="4">
    <source>
        <dbReference type="Google" id="ProtNLM"/>
    </source>
</evidence>
<dbReference type="STRING" id="181874.A0A409YBF7"/>
<dbReference type="OrthoDB" id="3071383at2759"/>
<sequence>MAHPTQPIPVDLGVQSNGSNLEDIPTISPPSEPQATILQSPEPKLPLVTINHLAPEIIAEIFLAYMFWEPQPDHLDQELEGMISVFTPDARSAPLVFCGVCTYWRNIAIATPALWSAIAINTSSNIDLIALWLKRSQSHPLSLYLSMEYSRAYEGYRKKKRHTRRILGMLAPTMPRWKHAWISLEQESEMRRFLSALIPEEGKSPATMLECLHVSPEHTLVLTPDLISRLSSFPHATLRRFALQRGYDAPPFDSIPTSLWSNLQQMSFSNSLSNRALHAILKGCRNLRSMWIKTLRLDVNRPQRTPTVAHALQSLNIGLVDGDLTQLIDPLTVPNLKQLSYVTRLGNGQSKCLQSFFERSGCELESLTIVCNTSTFGREETRTMLQTPIFTAIPNVSLRIAETACPPSFPRKILEETAGRWSATIYVHYVHRPKCYGFWHFVGEHLTWQKVITTPTHFLLNPTSPHSNGP</sequence>
<name>A0A409YBF7_9AGAR</name>
<dbReference type="Proteomes" id="UP000284842">
    <property type="component" value="Unassembled WGS sequence"/>
</dbReference>
<keyword evidence="3" id="KW-1185">Reference proteome</keyword>
<proteinExistence type="predicted"/>
<organism evidence="2 3">
    <name type="scientific">Panaeolus cyanescens</name>
    <dbReference type="NCBI Taxonomy" id="181874"/>
    <lineage>
        <taxon>Eukaryota</taxon>
        <taxon>Fungi</taxon>
        <taxon>Dikarya</taxon>
        <taxon>Basidiomycota</taxon>
        <taxon>Agaricomycotina</taxon>
        <taxon>Agaricomycetes</taxon>
        <taxon>Agaricomycetidae</taxon>
        <taxon>Agaricales</taxon>
        <taxon>Agaricineae</taxon>
        <taxon>Galeropsidaceae</taxon>
        <taxon>Panaeolus</taxon>
    </lineage>
</organism>
<dbReference type="EMBL" id="NHTK01001316">
    <property type="protein sequence ID" value="PPR00342.1"/>
    <property type="molecule type" value="Genomic_DNA"/>
</dbReference>
<dbReference type="InterPro" id="IPR032675">
    <property type="entry name" value="LRR_dom_sf"/>
</dbReference>
<feature type="region of interest" description="Disordered" evidence="1">
    <location>
        <begin position="1"/>
        <end position="34"/>
    </location>
</feature>
<reference evidence="2 3" key="1">
    <citation type="journal article" date="2018" name="Evol. Lett.">
        <title>Horizontal gene cluster transfer increased hallucinogenic mushroom diversity.</title>
        <authorList>
            <person name="Reynolds H.T."/>
            <person name="Vijayakumar V."/>
            <person name="Gluck-Thaler E."/>
            <person name="Korotkin H.B."/>
            <person name="Matheny P.B."/>
            <person name="Slot J.C."/>
        </authorList>
    </citation>
    <scope>NUCLEOTIDE SEQUENCE [LARGE SCALE GENOMIC DNA]</scope>
    <source>
        <strain evidence="2 3">2629</strain>
    </source>
</reference>
<protein>
    <recommendedName>
        <fullName evidence="4">F-box domain-containing protein</fullName>
    </recommendedName>
</protein>
<dbReference type="AlphaFoldDB" id="A0A409YBF7"/>
<dbReference type="Gene3D" id="3.80.10.10">
    <property type="entry name" value="Ribonuclease Inhibitor"/>
    <property type="match status" value="1"/>
</dbReference>
<accession>A0A409YBF7</accession>
<evidence type="ECO:0000256" key="1">
    <source>
        <dbReference type="SAM" id="MobiDB-lite"/>
    </source>
</evidence>
<dbReference type="InParanoid" id="A0A409YBF7"/>